<name>A0ABN1JHY4_9BURK</name>
<keyword evidence="2" id="KW-1185">Reference proteome</keyword>
<dbReference type="Proteomes" id="UP001500279">
    <property type="component" value="Unassembled WGS sequence"/>
</dbReference>
<dbReference type="EMBL" id="BAAAEW010000002">
    <property type="protein sequence ID" value="GAA0740174.1"/>
    <property type="molecule type" value="Genomic_DNA"/>
</dbReference>
<dbReference type="RefSeq" id="WP_231012762.1">
    <property type="nucleotide sequence ID" value="NZ_BAAAEW010000002.1"/>
</dbReference>
<dbReference type="PANTHER" id="PTHR20974:SF0">
    <property type="entry name" value="UPF0585 PROTEIN CG18661"/>
    <property type="match status" value="1"/>
</dbReference>
<proteinExistence type="predicted"/>
<sequence length="210" mass="22620">MNLPAVRHSPAAERNRGPIGEALLGLLPAQGHALEIACGSGQHAAWFAGLLPGWHWQPTDADEGNFASVRQWCAALPNVAAPFQLDLLTLPADLEDAPVAAASQDLLFCANMLHISPWPACDALMRLAAAVLRPEGQLIVYGPFVIEGAPLAPSNAAFDEDLRQRDPAWGLRHLAAVQQVAARHGLQLAERRAMPANNQLLVWQPAPRER</sequence>
<dbReference type="InterPro" id="IPR029063">
    <property type="entry name" value="SAM-dependent_MTases_sf"/>
</dbReference>
<evidence type="ECO:0000313" key="1">
    <source>
        <dbReference type="EMBL" id="GAA0740174.1"/>
    </source>
</evidence>
<dbReference type="Gene3D" id="3.40.50.150">
    <property type="entry name" value="Vaccinia Virus protein VP39"/>
    <property type="match status" value="1"/>
</dbReference>
<organism evidence="1 2">
    <name type="scientific">Ideonella azotifigens</name>
    <dbReference type="NCBI Taxonomy" id="513160"/>
    <lineage>
        <taxon>Bacteria</taxon>
        <taxon>Pseudomonadati</taxon>
        <taxon>Pseudomonadota</taxon>
        <taxon>Betaproteobacteria</taxon>
        <taxon>Burkholderiales</taxon>
        <taxon>Sphaerotilaceae</taxon>
        <taxon>Ideonella</taxon>
    </lineage>
</organism>
<dbReference type="PANTHER" id="PTHR20974">
    <property type="entry name" value="UPF0585 PROTEIN CG18661"/>
    <property type="match status" value="1"/>
</dbReference>
<comment type="caution">
    <text evidence="1">The sequence shown here is derived from an EMBL/GenBank/DDBJ whole genome shotgun (WGS) entry which is preliminary data.</text>
</comment>
<dbReference type="SUPFAM" id="SSF53335">
    <property type="entry name" value="S-adenosyl-L-methionine-dependent methyltransferases"/>
    <property type="match status" value="1"/>
</dbReference>
<gene>
    <name evidence="1" type="ORF">GCM10009107_01540</name>
</gene>
<protein>
    <submittedName>
        <fullName evidence="1">DUF938 domain-containing protein</fullName>
    </submittedName>
</protein>
<evidence type="ECO:0000313" key="2">
    <source>
        <dbReference type="Proteomes" id="UP001500279"/>
    </source>
</evidence>
<reference evidence="1 2" key="1">
    <citation type="journal article" date="2019" name="Int. J. Syst. Evol. Microbiol.">
        <title>The Global Catalogue of Microorganisms (GCM) 10K type strain sequencing project: providing services to taxonomists for standard genome sequencing and annotation.</title>
        <authorList>
            <consortium name="The Broad Institute Genomics Platform"/>
            <consortium name="The Broad Institute Genome Sequencing Center for Infectious Disease"/>
            <person name="Wu L."/>
            <person name="Ma J."/>
        </authorList>
    </citation>
    <scope>NUCLEOTIDE SEQUENCE [LARGE SCALE GENOMIC DNA]</scope>
    <source>
        <strain evidence="1 2">JCM 15503</strain>
    </source>
</reference>
<dbReference type="Pfam" id="PF06080">
    <property type="entry name" value="DUF938"/>
    <property type="match status" value="1"/>
</dbReference>
<dbReference type="InterPro" id="IPR010342">
    <property type="entry name" value="DUF938"/>
</dbReference>
<accession>A0ABN1JHY4</accession>